<dbReference type="Proteomes" id="UP000024404">
    <property type="component" value="Unassembled WGS sequence"/>
</dbReference>
<organism evidence="1 2">
    <name type="scientific">Onchocerca volvulus</name>
    <dbReference type="NCBI Taxonomy" id="6282"/>
    <lineage>
        <taxon>Eukaryota</taxon>
        <taxon>Metazoa</taxon>
        <taxon>Ecdysozoa</taxon>
        <taxon>Nematoda</taxon>
        <taxon>Chromadorea</taxon>
        <taxon>Rhabditida</taxon>
        <taxon>Spirurina</taxon>
        <taxon>Spiruromorpha</taxon>
        <taxon>Filarioidea</taxon>
        <taxon>Onchocercidae</taxon>
        <taxon>Onchocerca</taxon>
    </lineage>
</organism>
<accession>A0A8R1TQ75</accession>
<dbReference type="EMBL" id="CMVM020000076">
    <property type="status" value="NOT_ANNOTATED_CDS"/>
    <property type="molecule type" value="Genomic_DNA"/>
</dbReference>
<dbReference type="AlphaFoldDB" id="A0A8R1TQ75"/>
<proteinExistence type="predicted"/>
<reference evidence="1" key="2">
    <citation type="submission" date="2022-06" db="UniProtKB">
        <authorList>
            <consortium name="EnsemblMetazoa"/>
        </authorList>
    </citation>
    <scope>IDENTIFICATION</scope>
</reference>
<keyword evidence="2" id="KW-1185">Reference proteome</keyword>
<sequence length="77" mass="8837">MYKLEHSAAVRECLLIEQCWQSTAFTDSLVHRSAGREDGTENVSDSDVQINRLTWYRGERLLELSSSSWFPLKFPSG</sequence>
<evidence type="ECO:0000313" key="1">
    <source>
        <dbReference type="EnsemblMetazoa" id="OVOC2784.1"/>
    </source>
</evidence>
<dbReference type="EnsemblMetazoa" id="OVOC2784.1">
    <property type="protein sequence ID" value="OVOC2784.1"/>
    <property type="gene ID" value="WBGene00239593"/>
</dbReference>
<protein>
    <submittedName>
        <fullName evidence="1">Uncharacterized protein</fullName>
    </submittedName>
</protein>
<name>A0A8R1TQ75_ONCVO</name>
<reference evidence="2" key="1">
    <citation type="submission" date="2013-10" db="EMBL/GenBank/DDBJ databases">
        <title>Genome sequencing of Onchocerca volvulus.</title>
        <authorList>
            <person name="Cotton J."/>
            <person name="Tsai J."/>
            <person name="Stanley E."/>
            <person name="Tracey A."/>
            <person name="Holroyd N."/>
            <person name="Lustigman S."/>
            <person name="Berriman M."/>
        </authorList>
    </citation>
    <scope>NUCLEOTIDE SEQUENCE</scope>
</reference>
<evidence type="ECO:0000313" key="2">
    <source>
        <dbReference type="Proteomes" id="UP000024404"/>
    </source>
</evidence>